<evidence type="ECO:0000313" key="3">
    <source>
        <dbReference type="EMBL" id="KAK3169759.1"/>
    </source>
</evidence>
<dbReference type="PANTHER" id="PTHR38795:SF1">
    <property type="entry name" value="DUF6604 DOMAIN-CONTAINING PROTEIN"/>
    <property type="match status" value="1"/>
</dbReference>
<gene>
    <name evidence="3" type="ORF">OEA41_009143</name>
</gene>
<evidence type="ECO:0000259" key="2">
    <source>
        <dbReference type="Pfam" id="PF20253"/>
    </source>
</evidence>
<feature type="region of interest" description="Disordered" evidence="1">
    <location>
        <begin position="155"/>
        <end position="184"/>
    </location>
</feature>
<dbReference type="AlphaFoldDB" id="A0AAD9Z1E2"/>
<dbReference type="PANTHER" id="PTHR38795">
    <property type="entry name" value="DUF6604 DOMAIN-CONTAINING PROTEIN"/>
    <property type="match status" value="1"/>
</dbReference>
<sequence>MSSNIFVNNYKKQTDKLPDQPAYSIDVLSTTTPSANVPSGRLKGRARKEAKLKIAAEAAKAAEDTKTNTTYRIKLSQFTKLAGVIVHASGSSVPDSVLKLAKQIVDLPKGFSRFYEKEATDAVRKENFNHAHFITIIEEVINILTPSSLATVDESSKVPGLDQKNTRMRTSLQPNEKNDNPLSNRFNHLEVEEPVDIDEASPTSATTASTANAIDFKASNAKRKAGRQVKYQSDEDEEDDEKFFAMHCLFTDLHDLRTFIGKTWEDYSCGRLDLMISSILANTAFDLARRADENYFAMCPKAGSAQNLIKTSMDFLGLLCGVDPFHKHQPDDWFNYRLADGAQWVCLSTSILLVSFRKLIEPKQMSLVRPGFFGDYDAKSDRHAMSLRQKFAERTILWEALPEFCLFVAIRCLIAFYAILEACC</sequence>
<reference evidence="3" key="1">
    <citation type="submission" date="2022-11" db="EMBL/GenBank/DDBJ databases">
        <title>Chromosomal genome sequence assembly and mating type (MAT) locus characterization of the leprose asexual lichenized fungus Lepraria neglecta (Nyl.) Erichsen.</title>
        <authorList>
            <person name="Allen J.L."/>
            <person name="Pfeffer B."/>
        </authorList>
    </citation>
    <scope>NUCLEOTIDE SEQUENCE</scope>
    <source>
        <strain evidence="3">Allen 5258</strain>
    </source>
</reference>
<feature type="compositionally biased region" description="Polar residues" evidence="1">
    <location>
        <begin position="168"/>
        <end position="184"/>
    </location>
</feature>
<name>A0AAD9Z1E2_9LECA</name>
<dbReference type="InterPro" id="IPR046539">
    <property type="entry name" value="DUF6604"/>
</dbReference>
<dbReference type="Pfam" id="PF20253">
    <property type="entry name" value="DUF6604"/>
    <property type="match status" value="1"/>
</dbReference>
<comment type="caution">
    <text evidence="3">The sequence shown here is derived from an EMBL/GenBank/DDBJ whole genome shotgun (WGS) entry which is preliminary data.</text>
</comment>
<keyword evidence="4" id="KW-1185">Reference proteome</keyword>
<accession>A0AAD9Z1E2</accession>
<feature type="domain" description="DUF6604" evidence="2">
    <location>
        <begin position="10"/>
        <end position="295"/>
    </location>
</feature>
<proteinExistence type="predicted"/>
<dbReference type="EMBL" id="JASNWA010000009">
    <property type="protein sequence ID" value="KAK3169759.1"/>
    <property type="molecule type" value="Genomic_DNA"/>
</dbReference>
<organism evidence="3 4">
    <name type="scientific">Lepraria neglecta</name>
    <dbReference type="NCBI Taxonomy" id="209136"/>
    <lineage>
        <taxon>Eukaryota</taxon>
        <taxon>Fungi</taxon>
        <taxon>Dikarya</taxon>
        <taxon>Ascomycota</taxon>
        <taxon>Pezizomycotina</taxon>
        <taxon>Lecanoromycetes</taxon>
        <taxon>OSLEUM clade</taxon>
        <taxon>Lecanoromycetidae</taxon>
        <taxon>Lecanorales</taxon>
        <taxon>Lecanorineae</taxon>
        <taxon>Stereocaulaceae</taxon>
        <taxon>Lepraria</taxon>
    </lineage>
</organism>
<protein>
    <recommendedName>
        <fullName evidence="2">DUF6604 domain-containing protein</fullName>
    </recommendedName>
</protein>
<evidence type="ECO:0000313" key="4">
    <source>
        <dbReference type="Proteomes" id="UP001276659"/>
    </source>
</evidence>
<evidence type="ECO:0000256" key="1">
    <source>
        <dbReference type="SAM" id="MobiDB-lite"/>
    </source>
</evidence>
<dbReference type="Proteomes" id="UP001276659">
    <property type="component" value="Unassembled WGS sequence"/>
</dbReference>